<evidence type="ECO:0000256" key="2">
    <source>
        <dbReference type="ARBA" id="ARBA00006787"/>
    </source>
</evidence>
<dbReference type="GO" id="GO:0046872">
    <property type="term" value="F:metal ion binding"/>
    <property type="evidence" value="ECO:0007669"/>
    <property type="project" value="UniProtKB-KW"/>
</dbReference>
<evidence type="ECO:0000256" key="5">
    <source>
        <dbReference type="ARBA" id="ARBA00022964"/>
    </source>
</evidence>
<dbReference type="Gramene" id="LPERR10G02780.1">
    <property type="protein sequence ID" value="LPERR10G02780.1"/>
    <property type="gene ID" value="LPERR10G02780"/>
</dbReference>
<reference evidence="7" key="3">
    <citation type="submission" date="2015-04" db="UniProtKB">
        <authorList>
            <consortium name="EnsemblPlants"/>
        </authorList>
    </citation>
    <scope>IDENTIFICATION</scope>
</reference>
<keyword evidence="8" id="KW-1185">Reference proteome</keyword>
<evidence type="ECO:0000313" key="8">
    <source>
        <dbReference type="Proteomes" id="UP000032180"/>
    </source>
</evidence>
<evidence type="ECO:0000313" key="7">
    <source>
        <dbReference type="EnsemblPlants" id="LPERR10G02780.1"/>
    </source>
</evidence>
<evidence type="ECO:0000256" key="4">
    <source>
        <dbReference type="ARBA" id="ARBA00022946"/>
    </source>
</evidence>
<reference evidence="8" key="2">
    <citation type="submission" date="2013-12" db="EMBL/GenBank/DDBJ databases">
        <authorList>
            <person name="Yu Y."/>
            <person name="Lee S."/>
            <person name="de Baynast K."/>
            <person name="Wissotski M."/>
            <person name="Liu L."/>
            <person name="Talag J."/>
            <person name="Goicoechea J."/>
            <person name="Angelova A."/>
            <person name="Jetty R."/>
            <person name="Kudrna D."/>
            <person name="Golser W."/>
            <person name="Rivera L."/>
            <person name="Zhang J."/>
            <person name="Wing R."/>
        </authorList>
    </citation>
    <scope>NUCLEOTIDE SEQUENCE</scope>
</reference>
<evidence type="ECO:0000256" key="3">
    <source>
        <dbReference type="ARBA" id="ARBA00022723"/>
    </source>
</evidence>
<comment type="similarity">
    <text evidence="2">Belongs to the carotenoid oxygenase family.</text>
</comment>
<dbReference type="eggNOG" id="KOG1285">
    <property type="taxonomic scope" value="Eukaryota"/>
</dbReference>
<keyword evidence="5" id="KW-0223">Dioxygenase</keyword>
<dbReference type="Proteomes" id="UP000032180">
    <property type="component" value="Chromosome 10"/>
</dbReference>
<accession>A0A0D9XI51</accession>
<keyword evidence="4" id="KW-0809">Transit peptide</keyword>
<name>A0A0D9XI51_9ORYZ</name>
<protein>
    <submittedName>
        <fullName evidence="7">Uncharacterized protein</fullName>
    </submittedName>
</protein>
<dbReference type="EnsemblPlants" id="LPERR10G02780.1">
    <property type="protein sequence ID" value="LPERR10G02780.1"/>
    <property type="gene ID" value="LPERR10G02780"/>
</dbReference>
<evidence type="ECO:0000256" key="6">
    <source>
        <dbReference type="ARBA" id="ARBA00023004"/>
    </source>
</evidence>
<organism evidence="7 8">
    <name type="scientific">Leersia perrieri</name>
    <dbReference type="NCBI Taxonomy" id="77586"/>
    <lineage>
        <taxon>Eukaryota</taxon>
        <taxon>Viridiplantae</taxon>
        <taxon>Streptophyta</taxon>
        <taxon>Embryophyta</taxon>
        <taxon>Tracheophyta</taxon>
        <taxon>Spermatophyta</taxon>
        <taxon>Magnoliopsida</taxon>
        <taxon>Liliopsida</taxon>
        <taxon>Poales</taxon>
        <taxon>Poaceae</taxon>
        <taxon>BOP clade</taxon>
        <taxon>Oryzoideae</taxon>
        <taxon>Oryzeae</taxon>
        <taxon>Oryzinae</taxon>
        <taxon>Leersia</taxon>
    </lineage>
</organism>
<dbReference type="HOGENOM" id="CLU_2486605_0_0_1"/>
<sequence>MELMQVRVEMIRINLRTGAVSCTTLSPESLEFGLIHQGYVGRNNRFGYFGVSGPMPKFSGIRKLDFARVGADDCMSAIHSHFFLLGT</sequence>
<proteinExistence type="inferred from homology"/>
<dbReference type="GO" id="GO:0016702">
    <property type="term" value="F:oxidoreductase activity, acting on single donors with incorporation of molecular oxygen, incorporation of two atoms of oxygen"/>
    <property type="evidence" value="ECO:0007669"/>
    <property type="project" value="InterPro"/>
</dbReference>
<keyword evidence="3" id="KW-0479">Metal-binding</keyword>
<keyword evidence="6" id="KW-0408">Iron</keyword>
<keyword evidence="5" id="KW-0560">Oxidoreductase</keyword>
<reference evidence="7 8" key="1">
    <citation type="submission" date="2012-08" db="EMBL/GenBank/DDBJ databases">
        <title>Oryza genome evolution.</title>
        <authorList>
            <person name="Wing R.A."/>
        </authorList>
    </citation>
    <scope>NUCLEOTIDE SEQUENCE</scope>
</reference>
<comment type="cofactor">
    <cofactor evidence="1">
        <name>Fe(2+)</name>
        <dbReference type="ChEBI" id="CHEBI:29033"/>
    </cofactor>
</comment>
<dbReference type="Pfam" id="PF03055">
    <property type="entry name" value="RPE65"/>
    <property type="match status" value="1"/>
</dbReference>
<evidence type="ECO:0000256" key="1">
    <source>
        <dbReference type="ARBA" id="ARBA00001954"/>
    </source>
</evidence>
<dbReference type="AlphaFoldDB" id="A0A0D9XI51"/>
<dbReference type="STRING" id="77586.A0A0D9XI51"/>
<dbReference type="InterPro" id="IPR004294">
    <property type="entry name" value="Carotenoid_Oase"/>
</dbReference>